<dbReference type="PATRIC" id="fig|270351.6.peg.4889"/>
<dbReference type="RefSeq" id="WP_048462641.1">
    <property type="nucleotide sequence ID" value="NZ_LABX01000032.1"/>
</dbReference>
<protein>
    <submittedName>
        <fullName evidence="2">Methyltransferase type 11</fullName>
    </submittedName>
</protein>
<evidence type="ECO:0000313" key="2">
    <source>
        <dbReference type="EMBL" id="KMO39401.1"/>
    </source>
</evidence>
<gene>
    <name evidence="2" type="ORF">VP06_04580</name>
</gene>
<dbReference type="Gene3D" id="3.40.50.150">
    <property type="entry name" value="Vaccinia Virus protein VP39"/>
    <property type="match status" value="1"/>
</dbReference>
<accession>A0A0J6VJT6</accession>
<dbReference type="SUPFAM" id="SSF53335">
    <property type="entry name" value="S-adenosyl-L-methionine-dependent methyltransferases"/>
    <property type="match status" value="1"/>
</dbReference>
<dbReference type="Pfam" id="PF08241">
    <property type="entry name" value="Methyltransf_11"/>
    <property type="match status" value="1"/>
</dbReference>
<feature type="domain" description="Methyltransferase type 11" evidence="1">
    <location>
        <begin position="51"/>
        <end position="146"/>
    </location>
</feature>
<evidence type="ECO:0000259" key="1">
    <source>
        <dbReference type="Pfam" id="PF08241"/>
    </source>
</evidence>
<dbReference type="InterPro" id="IPR013216">
    <property type="entry name" value="Methyltransf_11"/>
</dbReference>
<dbReference type="GO" id="GO:0032259">
    <property type="term" value="P:methylation"/>
    <property type="evidence" value="ECO:0007669"/>
    <property type="project" value="UniProtKB-KW"/>
</dbReference>
<name>A0A0J6VJT6_9HYPH</name>
<sequence>MSASEVTKGVTAYWDARAPHFNCAASHVRAPDVWKEVLSAAFASDGPKDVVDLGTGTGACALAAAALGHRVRACDGSAEMLGVAGEAARKAGLDVQFIRAFIAEAPLEPASTDIVTIRNVLWTLERPAEALEVARRILRPGGRVVVLDGLWSAAPEHRSDYTAELARRLPFHAGLTEADAQHLLENAGFIQVTAWQHLFSSPPYPGGVPAFVLSAIAATGG</sequence>
<comment type="caution">
    <text evidence="2">The sequence shown here is derived from an EMBL/GenBank/DDBJ whole genome shotgun (WGS) entry which is preliminary data.</text>
</comment>
<dbReference type="PANTHER" id="PTHR43861:SF1">
    <property type="entry name" value="TRANS-ACONITATE 2-METHYLTRANSFERASE"/>
    <property type="match status" value="1"/>
</dbReference>
<dbReference type="OrthoDB" id="21342at2"/>
<keyword evidence="2" id="KW-0808">Transferase</keyword>
<dbReference type="AlphaFoldDB" id="A0A0J6VJT6"/>
<evidence type="ECO:0000313" key="3">
    <source>
        <dbReference type="Proteomes" id="UP000035929"/>
    </source>
</evidence>
<dbReference type="EMBL" id="LABX01000032">
    <property type="protein sequence ID" value="KMO39401.1"/>
    <property type="molecule type" value="Genomic_DNA"/>
</dbReference>
<reference evidence="2 3" key="1">
    <citation type="submission" date="2015-03" db="EMBL/GenBank/DDBJ databases">
        <title>Genome sequencing of Methylobacterium aquaticum DSM16371 type strain.</title>
        <authorList>
            <person name="Chaudhry V."/>
            <person name="Patil P.B."/>
        </authorList>
    </citation>
    <scope>NUCLEOTIDE SEQUENCE [LARGE SCALE GENOMIC DNA]</scope>
    <source>
        <strain evidence="2 3">DSM 16371</strain>
    </source>
</reference>
<dbReference type="InterPro" id="IPR029063">
    <property type="entry name" value="SAM-dependent_MTases_sf"/>
</dbReference>
<proteinExistence type="predicted"/>
<keyword evidence="2" id="KW-0489">Methyltransferase</keyword>
<dbReference type="GO" id="GO:0008757">
    <property type="term" value="F:S-adenosylmethionine-dependent methyltransferase activity"/>
    <property type="evidence" value="ECO:0007669"/>
    <property type="project" value="InterPro"/>
</dbReference>
<dbReference type="CDD" id="cd02440">
    <property type="entry name" value="AdoMet_MTases"/>
    <property type="match status" value="1"/>
</dbReference>
<organism evidence="2 3">
    <name type="scientific">Methylobacterium aquaticum</name>
    <dbReference type="NCBI Taxonomy" id="270351"/>
    <lineage>
        <taxon>Bacteria</taxon>
        <taxon>Pseudomonadati</taxon>
        <taxon>Pseudomonadota</taxon>
        <taxon>Alphaproteobacteria</taxon>
        <taxon>Hyphomicrobiales</taxon>
        <taxon>Methylobacteriaceae</taxon>
        <taxon>Methylobacterium</taxon>
    </lineage>
</organism>
<dbReference type="Proteomes" id="UP000035929">
    <property type="component" value="Unassembled WGS sequence"/>
</dbReference>
<dbReference type="PANTHER" id="PTHR43861">
    <property type="entry name" value="TRANS-ACONITATE 2-METHYLTRANSFERASE-RELATED"/>
    <property type="match status" value="1"/>
</dbReference>